<gene>
    <name evidence="4" type="primary">LOC113420610</name>
</gene>
<feature type="repeat" description="NHL" evidence="2">
    <location>
        <begin position="228"/>
        <end position="258"/>
    </location>
</feature>
<dbReference type="KEGG" id="nss:113420610"/>
<keyword evidence="1" id="KW-0677">Repeat</keyword>
<protein>
    <submittedName>
        <fullName evidence="4">Tripartite motif-containing protein 2-like</fullName>
    </submittedName>
</protein>
<evidence type="ECO:0000256" key="1">
    <source>
        <dbReference type="ARBA" id="ARBA00022737"/>
    </source>
</evidence>
<keyword evidence="3" id="KW-1185">Reference proteome</keyword>
<dbReference type="CDD" id="cd05819">
    <property type="entry name" value="NHL"/>
    <property type="match status" value="1"/>
</dbReference>
<dbReference type="InterPro" id="IPR050952">
    <property type="entry name" value="TRIM-NHL_E3_ligases"/>
</dbReference>
<accession>A0A6J1UZG8</accession>
<dbReference type="InterPro" id="IPR001258">
    <property type="entry name" value="NHL_repeat"/>
</dbReference>
<name>A0A6J1UZG8_9SAUR</name>
<dbReference type="PROSITE" id="PS51125">
    <property type="entry name" value="NHL"/>
    <property type="match status" value="3"/>
</dbReference>
<evidence type="ECO:0000256" key="2">
    <source>
        <dbReference type="PROSITE-ProRule" id="PRU00504"/>
    </source>
</evidence>
<sequence length="300" mass="33387">MFKEIEKSLHFNNKWKLSGIQKIYYNSLIKIVGGFGTNQGKLIWPTSLTTTLEGDLVVKDSGSGCVQIYSTDGRPKQRFSYGFEPVKGLGDITCMKNGVLLVTSGTKIIQLFSKDGELIHELKSPKLTWPYSYGVTVLKSNKIAVSDWTNGGKINIIGVDWRMNAVLKTQTIEGFYRPVRMAVNENEDMLVAEGQLFGRFQGCCIKIIDRERSLRKTIGPRHGKKFSFENPSGVTVDGHGNFLVSDQGQNCIVMFNPDSTLCDVVVSEGLQGPSDITILDHGLIAVADCYNHCVKLFRYK</sequence>
<dbReference type="GO" id="GO:0000209">
    <property type="term" value="P:protein polyubiquitination"/>
    <property type="evidence" value="ECO:0007669"/>
    <property type="project" value="TreeGrafter"/>
</dbReference>
<dbReference type="PANTHER" id="PTHR24104">
    <property type="entry name" value="E3 UBIQUITIN-PROTEIN LIGASE NHLRC1-RELATED"/>
    <property type="match status" value="1"/>
</dbReference>
<dbReference type="Pfam" id="PF01436">
    <property type="entry name" value="NHL"/>
    <property type="match status" value="1"/>
</dbReference>
<dbReference type="Gene3D" id="2.120.10.30">
    <property type="entry name" value="TolB, C-terminal domain"/>
    <property type="match status" value="1"/>
</dbReference>
<dbReference type="GO" id="GO:0043161">
    <property type="term" value="P:proteasome-mediated ubiquitin-dependent protein catabolic process"/>
    <property type="evidence" value="ECO:0007669"/>
    <property type="project" value="TreeGrafter"/>
</dbReference>
<dbReference type="AlphaFoldDB" id="A0A6J1UZG8"/>
<evidence type="ECO:0000313" key="3">
    <source>
        <dbReference type="Proteomes" id="UP000504612"/>
    </source>
</evidence>
<dbReference type="SUPFAM" id="SSF101898">
    <property type="entry name" value="NHL repeat"/>
    <property type="match status" value="1"/>
</dbReference>
<organism evidence="3 4">
    <name type="scientific">Notechis scutatus</name>
    <name type="common">mainland tiger snake</name>
    <dbReference type="NCBI Taxonomy" id="8663"/>
    <lineage>
        <taxon>Eukaryota</taxon>
        <taxon>Metazoa</taxon>
        <taxon>Chordata</taxon>
        <taxon>Craniata</taxon>
        <taxon>Vertebrata</taxon>
        <taxon>Euteleostomi</taxon>
        <taxon>Lepidosauria</taxon>
        <taxon>Squamata</taxon>
        <taxon>Bifurcata</taxon>
        <taxon>Unidentata</taxon>
        <taxon>Episquamata</taxon>
        <taxon>Toxicofera</taxon>
        <taxon>Serpentes</taxon>
        <taxon>Colubroidea</taxon>
        <taxon>Elapidae</taxon>
        <taxon>Hydrophiinae</taxon>
        <taxon>Notechis</taxon>
    </lineage>
</organism>
<evidence type="ECO:0000313" key="4">
    <source>
        <dbReference type="RefSeq" id="XP_026536401.1"/>
    </source>
</evidence>
<dbReference type="PANTHER" id="PTHR24104:SF54">
    <property type="entry name" value="E3 UBIQUITIN-PROTEIN LIGASE TRIM32-LIKE"/>
    <property type="match status" value="1"/>
</dbReference>
<reference evidence="4" key="1">
    <citation type="submission" date="2025-08" db="UniProtKB">
        <authorList>
            <consortium name="RefSeq"/>
        </authorList>
    </citation>
    <scope>IDENTIFICATION</scope>
</reference>
<feature type="repeat" description="NHL" evidence="2">
    <location>
        <begin position="270"/>
        <end position="300"/>
    </location>
</feature>
<proteinExistence type="predicted"/>
<dbReference type="InterPro" id="IPR011042">
    <property type="entry name" value="6-blade_b-propeller_TolB-like"/>
</dbReference>
<dbReference type="Gene3D" id="2.40.10.500">
    <property type="match status" value="1"/>
</dbReference>
<dbReference type="Proteomes" id="UP000504612">
    <property type="component" value="Unplaced"/>
</dbReference>
<dbReference type="GeneID" id="113420610"/>
<dbReference type="RefSeq" id="XP_026536401.1">
    <property type="nucleotide sequence ID" value="XM_026680616.1"/>
</dbReference>
<dbReference type="GO" id="GO:0061630">
    <property type="term" value="F:ubiquitin protein ligase activity"/>
    <property type="evidence" value="ECO:0007669"/>
    <property type="project" value="TreeGrafter"/>
</dbReference>
<feature type="repeat" description="NHL" evidence="2">
    <location>
        <begin position="29"/>
        <end position="72"/>
    </location>
</feature>